<organism evidence="2 3">
    <name type="scientific">Clostridium aminobutyricum</name>
    <dbReference type="NCBI Taxonomy" id="33953"/>
    <lineage>
        <taxon>Bacteria</taxon>
        <taxon>Bacillati</taxon>
        <taxon>Bacillota</taxon>
        <taxon>Clostridia</taxon>
        <taxon>Eubacteriales</taxon>
        <taxon>Clostridiaceae</taxon>
        <taxon>Clostridium</taxon>
    </lineage>
</organism>
<feature type="transmembrane region" description="Helical" evidence="1">
    <location>
        <begin position="47"/>
        <end position="66"/>
    </location>
</feature>
<keyword evidence="1" id="KW-0472">Membrane</keyword>
<name>A0A939D6D1_CLOAM</name>
<protein>
    <submittedName>
        <fullName evidence="2">Phage holin</fullName>
    </submittedName>
</protein>
<gene>
    <name evidence="2" type="ORF">JYB65_00585</name>
</gene>
<dbReference type="AlphaFoldDB" id="A0A939D6D1"/>
<keyword evidence="1" id="KW-0812">Transmembrane</keyword>
<evidence type="ECO:0000256" key="1">
    <source>
        <dbReference type="SAM" id="Phobius"/>
    </source>
</evidence>
<comment type="caution">
    <text evidence="2">The sequence shown here is derived from an EMBL/GenBank/DDBJ whole genome shotgun (WGS) entry which is preliminary data.</text>
</comment>
<dbReference type="NCBIfam" id="TIGR01598">
    <property type="entry name" value="holin_phiLC3"/>
    <property type="match status" value="1"/>
</dbReference>
<sequence length="82" mass="8897">MNINWKLRVMNKITITALLACVVTFIYQVLSIVGITPAVSENQITDIIGVVLNLLVAIGIVVDPTTKGISDSERALAYKQPN</sequence>
<dbReference type="Pfam" id="PF04531">
    <property type="entry name" value="Phage_holin_1"/>
    <property type="match status" value="1"/>
</dbReference>
<keyword evidence="3" id="KW-1185">Reference proteome</keyword>
<keyword evidence="1" id="KW-1133">Transmembrane helix</keyword>
<evidence type="ECO:0000313" key="3">
    <source>
        <dbReference type="Proteomes" id="UP000664545"/>
    </source>
</evidence>
<evidence type="ECO:0000313" key="2">
    <source>
        <dbReference type="EMBL" id="MBN7771856.1"/>
    </source>
</evidence>
<dbReference type="EMBL" id="JAFJZZ010000001">
    <property type="protein sequence ID" value="MBN7771856.1"/>
    <property type="molecule type" value="Genomic_DNA"/>
</dbReference>
<dbReference type="Proteomes" id="UP000664545">
    <property type="component" value="Unassembled WGS sequence"/>
</dbReference>
<reference evidence="2" key="1">
    <citation type="submission" date="2021-02" db="EMBL/GenBank/DDBJ databases">
        <title>Abyssanaerobacter marinus gen.nov., sp., nov, anaerobic bacterium isolated from the Onnuri vent field of Indian Ocean and suggestion of Mogibacteriaceae fam. nov., and proposal of reclassification of ambiguous this family's genus member.</title>
        <authorList>
            <person name="Kim Y.J."/>
            <person name="Yang J.-A."/>
        </authorList>
    </citation>
    <scope>NUCLEOTIDE SEQUENCE</scope>
    <source>
        <strain evidence="2">DSM 2634</strain>
    </source>
</reference>
<dbReference type="RefSeq" id="WP_206580646.1">
    <property type="nucleotide sequence ID" value="NZ_JAFJZZ010000001.1"/>
</dbReference>
<dbReference type="InterPro" id="IPR006485">
    <property type="entry name" value="Phage-like_holin"/>
</dbReference>
<accession>A0A939D6D1</accession>
<proteinExistence type="predicted"/>